<gene>
    <name evidence="1" type="ORF">GGR20_003685</name>
</gene>
<dbReference type="Gene3D" id="2.60.120.10">
    <property type="entry name" value="Jelly Rolls"/>
    <property type="match status" value="1"/>
</dbReference>
<reference evidence="1 2" key="1">
    <citation type="submission" date="2020-08" db="EMBL/GenBank/DDBJ databases">
        <title>Genomic Encyclopedia of Type Strains, Phase IV (KMG-IV): sequencing the most valuable type-strain genomes for metagenomic binning, comparative biology and taxonomic classification.</title>
        <authorList>
            <person name="Goeker M."/>
        </authorList>
    </citation>
    <scope>NUCLEOTIDE SEQUENCE [LARGE SCALE GENOMIC DNA]</scope>
    <source>
        <strain evidence="1 2">DSM 23447</strain>
    </source>
</reference>
<dbReference type="PANTHER" id="PTHR36440:SF1">
    <property type="entry name" value="PUTATIVE (AFU_ORTHOLOGUE AFUA_8G07350)-RELATED"/>
    <property type="match status" value="1"/>
</dbReference>
<dbReference type="InterPro" id="IPR053146">
    <property type="entry name" value="QDO-like"/>
</dbReference>
<accession>A0A7W6NDH1</accession>
<dbReference type="PANTHER" id="PTHR36440">
    <property type="entry name" value="PUTATIVE (AFU_ORTHOLOGUE AFUA_8G07350)-RELATED"/>
    <property type="match status" value="1"/>
</dbReference>
<dbReference type="InterPro" id="IPR014710">
    <property type="entry name" value="RmlC-like_jellyroll"/>
</dbReference>
<protein>
    <submittedName>
        <fullName evidence="1">dTDP-4-dehydrorhamnose 3,5-epimerase-like enzyme</fullName>
    </submittedName>
</protein>
<dbReference type="EMBL" id="JACIEW010000015">
    <property type="protein sequence ID" value="MBB4054013.1"/>
    <property type="molecule type" value="Genomic_DNA"/>
</dbReference>
<sequence length="96" mass="10427">MLEGEITFYVGGHVGVRSGQGSFLHVPAGAIHGFRITSDTARYLIFTTAHDGEFYRAISEPADANGVPATHEVDWDKVMATAQDFGIEFIGELPEE</sequence>
<dbReference type="InterPro" id="IPR011051">
    <property type="entry name" value="RmlC_Cupin_sf"/>
</dbReference>
<comment type="caution">
    <text evidence="1">The sequence shown here is derived from an EMBL/GenBank/DDBJ whole genome shotgun (WGS) entry which is preliminary data.</text>
</comment>
<dbReference type="SUPFAM" id="SSF51182">
    <property type="entry name" value="RmlC-like cupins"/>
    <property type="match status" value="1"/>
</dbReference>
<organism evidence="1 2">
    <name type="scientific">Devosia subaequoris</name>
    <dbReference type="NCBI Taxonomy" id="395930"/>
    <lineage>
        <taxon>Bacteria</taxon>
        <taxon>Pseudomonadati</taxon>
        <taxon>Pseudomonadota</taxon>
        <taxon>Alphaproteobacteria</taxon>
        <taxon>Hyphomicrobiales</taxon>
        <taxon>Devosiaceae</taxon>
        <taxon>Devosia</taxon>
    </lineage>
</organism>
<evidence type="ECO:0000313" key="1">
    <source>
        <dbReference type="EMBL" id="MBB4054013.1"/>
    </source>
</evidence>
<dbReference type="Proteomes" id="UP000547011">
    <property type="component" value="Unassembled WGS sequence"/>
</dbReference>
<dbReference type="AlphaFoldDB" id="A0A7W6NDH1"/>
<evidence type="ECO:0000313" key="2">
    <source>
        <dbReference type="Proteomes" id="UP000547011"/>
    </source>
</evidence>
<name>A0A7W6NDH1_9HYPH</name>
<keyword evidence="2" id="KW-1185">Reference proteome</keyword>
<proteinExistence type="predicted"/>